<keyword evidence="3" id="KW-1185">Reference proteome</keyword>
<gene>
    <name evidence="2" type="ORF">DPMN_131287</name>
</gene>
<comment type="caution">
    <text evidence="2">The sequence shown here is derived from an EMBL/GenBank/DDBJ whole genome shotgun (WGS) entry which is preliminary data.</text>
</comment>
<reference evidence="2" key="2">
    <citation type="submission" date="2020-11" db="EMBL/GenBank/DDBJ databases">
        <authorList>
            <person name="McCartney M.A."/>
            <person name="Auch B."/>
            <person name="Kono T."/>
            <person name="Mallez S."/>
            <person name="Becker A."/>
            <person name="Gohl D.M."/>
            <person name="Silverstein K.A.T."/>
            <person name="Koren S."/>
            <person name="Bechman K.B."/>
            <person name="Herman A."/>
            <person name="Abrahante J.E."/>
            <person name="Garbe J."/>
        </authorList>
    </citation>
    <scope>NUCLEOTIDE SEQUENCE</scope>
    <source>
        <strain evidence="2">Duluth1</strain>
        <tissue evidence="2">Whole animal</tissue>
    </source>
</reference>
<dbReference type="InterPro" id="IPR036880">
    <property type="entry name" value="Kunitz_BPTI_sf"/>
</dbReference>
<evidence type="ECO:0000313" key="3">
    <source>
        <dbReference type="Proteomes" id="UP000828390"/>
    </source>
</evidence>
<dbReference type="GO" id="GO:0004867">
    <property type="term" value="F:serine-type endopeptidase inhibitor activity"/>
    <property type="evidence" value="ECO:0007669"/>
    <property type="project" value="InterPro"/>
</dbReference>
<proteinExistence type="predicted"/>
<dbReference type="SUPFAM" id="SSF57362">
    <property type="entry name" value="BPTI-like"/>
    <property type="match status" value="1"/>
</dbReference>
<dbReference type="EMBL" id="JAIWYP010000005">
    <property type="protein sequence ID" value="KAH3829292.1"/>
    <property type="molecule type" value="Genomic_DNA"/>
</dbReference>
<feature type="signal peptide" evidence="1">
    <location>
        <begin position="1"/>
        <end position="23"/>
    </location>
</feature>
<accession>A0A9D4HCL9</accession>
<keyword evidence="1" id="KW-0732">Signal</keyword>
<evidence type="ECO:0000256" key="1">
    <source>
        <dbReference type="SAM" id="SignalP"/>
    </source>
</evidence>
<sequence length="102" mass="11437">MIYMVSYLTCLLLLTLFPASTIASSSSTDRPAFCDEFPTYIRDPTQTPMLLAALIFFNPRTGKCQFQTLATGIVAPGENSFRNFRECMITCKQPLPPFAQEK</sequence>
<dbReference type="Proteomes" id="UP000828390">
    <property type="component" value="Unassembled WGS sequence"/>
</dbReference>
<dbReference type="AlphaFoldDB" id="A0A9D4HCL9"/>
<name>A0A9D4HCL9_DREPO</name>
<organism evidence="2 3">
    <name type="scientific">Dreissena polymorpha</name>
    <name type="common">Zebra mussel</name>
    <name type="synonym">Mytilus polymorpha</name>
    <dbReference type="NCBI Taxonomy" id="45954"/>
    <lineage>
        <taxon>Eukaryota</taxon>
        <taxon>Metazoa</taxon>
        <taxon>Spiralia</taxon>
        <taxon>Lophotrochozoa</taxon>
        <taxon>Mollusca</taxon>
        <taxon>Bivalvia</taxon>
        <taxon>Autobranchia</taxon>
        <taxon>Heteroconchia</taxon>
        <taxon>Euheterodonta</taxon>
        <taxon>Imparidentia</taxon>
        <taxon>Neoheterodontei</taxon>
        <taxon>Myida</taxon>
        <taxon>Dreissenoidea</taxon>
        <taxon>Dreissenidae</taxon>
        <taxon>Dreissena</taxon>
    </lineage>
</organism>
<evidence type="ECO:0000313" key="2">
    <source>
        <dbReference type="EMBL" id="KAH3829292.1"/>
    </source>
</evidence>
<reference evidence="2" key="1">
    <citation type="journal article" date="2019" name="bioRxiv">
        <title>The Genome of the Zebra Mussel, Dreissena polymorpha: A Resource for Invasive Species Research.</title>
        <authorList>
            <person name="McCartney M.A."/>
            <person name="Auch B."/>
            <person name="Kono T."/>
            <person name="Mallez S."/>
            <person name="Zhang Y."/>
            <person name="Obille A."/>
            <person name="Becker A."/>
            <person name="Abrahante J.E."/>
            <person name="Garbe J."/>
            <person name="Badalamenti J.P."/>
            <person name="Herman A."/>
            <person name="Mangelson H."/>
            <person name="Liachko I."/>
            <person name="Sullivan S."/>
            <person name="Sone E.D."/>
            <person name="Koren S."/>
            <person name="Silverstein K.A.T."/>
            <person name="Beckman K.B."/>
            <person name="Gohl D.M."/>
        </authorList>
    </citation>
    <scope>NUCLEOTIDE SEQUENCE</scope>
    <source>
        <strain evidence="2">Duluth1</strain>
        <tissue evidence="2">Whole animal</tissue>
    </source>
</reference>
<protein>
    <recommendedName>
        <fullName evidence="4">BPTI/Kunitz inhibitor domain-containing protein</fullName>
    </recommendedName>
</protein>
<evidence type="ECO:0008006" key="4">
    <source>
        <dbReference type="Google" id="ProtNLM"/>
    </source>
</evidence>
<feature type="chain" id="PRO_5038410907" description="BPTI/Kunitz inhibitor domain-containing protein" evidence="1">
    <location>
        <begin position="24"/>
        <end position="102"/>
    </location>
</feature>